<evidence type="ECO:0000256" key="5">
    <source>
        <dbReference type="ARBA" id="ARBA00022898"/>
    </source>
</evidence>
<comment type="cofactor">
    <cofactor evidence="1">
        <name>pyridoxal 5'-phosphate</name>
        <dbReference type="ChEBI" id="CHEBI:597326"/>
    </cofactor>
</comment>
<dbReference type="GO" id="GO:0030170">
    <property type="term" value="F:pyridoxal phosphate binding"/>
    <property type="evidence" value="ECO:0007669"/>
    <property type="project" value="InterPro"/>
</dbReference>
<comment type="similarity">
    <text evidence="2">Belongs to the class-I pyridoxal-phosphate-dependent aminotransferase family.</text>
</comment>
<evidence type="ECO:0000313" key="9">
    <source>
        <dbReference type="Proteomes" id="UP000483820"/>
    </source>
</evidence>
<name>A0A6A5G3B1_CAERE</name>
<protein>
    <recommendedName>
        <fullName evidence="7">Aminotransferase class I/classII large domain-containing protein</fullName>
    </recommendedName>
</protein>
<dbReference type="Gene3D" id="3.90.1150.10">
    <property type="entry name" value="Aspartate Aminotransferase, domain 1"/>
    <property type="match status" value="1"/>
</dbReference>
<dbReference type="EMBL" id="WUAV01000006">
    <property type="protein sequence ID" value="KAF1749390.1"/>
    <property type="molecule type" value="Genomic_DNA"/>
</dbReference>
<evidence type="ECO:0000256" key="3">
    <source>
        <dbReference type="ARBA" id="ARBA00022576"/>
    </source>
</evidence>
<dbReference type="InterPro" id="IPR015424">
    <property type="entry name" value="PyrdxlP-dep_Trfase"/>
</dbReference>
<keyword evidence="3" id="KW-0032">Aminotransferase</keyword>
<keyword evidence="5" id="KW-0663">Pyridoxal phosphate</keyword>
<dbReference type="CTD" id="9817256"/>
<organism evidence="8 9">
    <name type="scientific">Caenorhabditis remanei</name>
    <name type="common">Caenorhabditis vulgaris</name>
    <dbReference type="NCBI Taxonomy" id="31234"/>
    <lineage>
        <taxon>Eukaryota</taxon>
        <taxon>Metazoa</taxon>
        <taxon>Ecdysozoa</taxon>
        <taxon>Nematoda</taxon>
        <taxon>Chromadorea</taxon>
        <taxon>Rhabditida</taxon>
        <taxon>Rhabditina</taxon>
        <taxon>Rhabditomorpha</taxon>
        <taxon>Rhabditoidea</taxon>
        <taxon>Rhabditidae</taxon>
        <taxon>Peloderinae</taxon>
        <taxon>Caenorhabditis</taxon>
    </lineage>
</organism>
<dbReference type="Gene3D" id="3.40.640.10">
    <property type="entry name" value="Type I PLP-dependent aspartate aminotransferase-like (Major domain)"/>
    <property type="match status" value="1"/>
</dbReference>
<evidence type="ECO:0000259" key="7">
    <source>
        <dbReference type="Pfam" id="PF00155"/>
    </source>
</evidence>
<proteinExistence type="inferred from homology"/>
<dbReference type="KEGG" id="crq:GCK72_025858"/>
<dbReference type="SUPFAM" id="SSF53383">
    <property type="entry name" value="PLP-dependent transferases"/>
    <property type="match status" value="1"/>
</dbReference>
<keyword evidence="4" id="KW-0808">Transferase</keyword>
<evidence type="ECO:0000256" key="6">
    <source>
        <dbReference type="ARBA" id="ARBA00024016"/>
    </source>
</evidence>
<dbReference type="PANTHER" id="PTHR43807:SF20">
    <property type="entry name" value="FI04487P"/>
    <property type="match status" value="1"/>
</dbReference>
<dbReference type="CDD" id="cd00609">
    <property type="entry name" value="AAT_like"/>
    <property type="match status" value="1"/>
</dbReference>
<evidence type="ECO:0000256" key="4">
    <source>
        <dbReference type="ARBA" id="ARBA00022679"/>
    </source>
</evidence>
<gene>
    <name evidence="8" type="ORF">GCK72_025858</name>
</gene>
<dbReference type="FunFam" id="3.40.640.10:FF:000024">
    <property type="entry name" value="Kynurenine--oxoglutarate transaminase 3"/>
    <property type="match status" value="1"/>
</dbReference>
<dbReference type="AlphaFoldDB" id="A0A6A5G3B1"/>
<dbReference type="GO" id="GO:0016212">
    <property type="term" value="F:kynurenine-oxoglutarate transaminase activity"/>
    <property type="evidence" value="ECO:0007669"/>
    <property type="project" value="TreeGrafter"/>
</dbReference>
<evidence type="ECO:0000313" key="8">
    <source>
        <dbReference type="EMBL" id="KAF1749390.1"/>
    </source>
</evidence>
<dbReference type="InterPro" id="IPR004839">
    <property type="entry name" value="Aminotransferase_I/II_large"/>
</dbReference>
<dbReference type="RefSeq" id="XP_003105478.2">
    <property type="nucleotide sequence ID" value="XM_003105430.2"/>
</dbReference>
<feature type="domain" description="Aminotransferase class I/classII large" evidence="7">
    <location>
        <begin position="32"/>
        <end position="440"/>
    </location>
</feature>
<evidence type="ECO:0000256" key="2">
    <source>
        <dbReference type="ARBA" id="ARBA00007441"/>
    </source>
</evidence>
<comment type="caution">
    <text evidence="8">The sequence shown here is derived from an EMBL/GenBank/DDBJ whole genome shotgun (WGS) entry which is preliminary data.</text>
</comment>
<dbReference type="GO" id="GO:0005739">
    <property type="term" value="C:mitochondrion"/>
    <property type="evidence" value="ECO:0007669"/>
    <property type="project" value="TreeGrafter"/>
</dbReference>
<dbReference type="InterPro" id="IPR015421">
    <property type="entry name" value="PyrdxlP-dep_Trfase_major"/>
</dbReference>
<dbReference type="Pfam" id="PF00155">
    <property type="entry name" value="Aminotran_1_2"/>
    <property type="match status" value="1"/>
</dbReference>
<evidence type="ECO:0000256" key="1">
    <source>
        <dbReference type="ARBA" id="ARBA00001933"/>
    </source>
</evidence>
<dbReference type="PANTHER" id="PTHR43807">
    <property type="entry name" value="FI04487P"/>
    <property type="match status" value="1"/>
</dbReference>
<dbReference type="InterPro" id="IPR051326">
    <property type="entry name" value="Kynurenine-oxoglutarate_AT"/>
</dbReference>
<dbReference type="Proteomes" id="UP000483820">
    <property type="component" value="Chromosome X"/>
</dbReference>
<dbReference type="InterPro" id="IPR015422">
    <property type="entry name" value="PyrdxlP-dep_Trfase_small"/>
</dbReference>
<dbReference type="GeneID" id="9817256"/>
<sequence>MSTPFNPVPAERVGDQSASIWTEFAALAVENKAVNLGQGFPDGSAPKFVTDILKKISEKPEMVDGHQYTRGYGHPKLVETLAKWYSYLYEVAVNASDDILITVGAYHALYYAFLAWINEGDEVIIIEPAFDCYGPQIKFAGGVPVPVLMKLPEGADRACDFKIDFVELEAKINTNTKMIVINNPHNPTGKLFSYSELQRTADLAKKYNLIVVADEVYEFHVENTFNVQGVWKMEMVRFASLPGMYERTISIGSAGKIFSVTGWKLGWAIAPKKLLAPLKANHQNCASSCSTPTQLAVAEALEYEFPKYLFRPFKSYLAYKLPKEICKKCRKMSVMLKKANFTTIWPDAGFFMLADYSNVKNVPNFKESVQEESQAESDEPEPQIEVEDPADLMFARWLCREKKIAVIPLTAFYSTNEDKNANDKMIRVCFFKKEETLNKAKKVLDKLSQ</sequence>
<reference evidence="8 9" key="1">
    <citation type="submission" date="2019-12" db="EMBL/GenBank/DDBJ databases">
        <title>Chromosome-level assembly of the Caenorhabditis remanei genome.</title>
        <authorList>
            <person name="Teterina A.A."/>
            <person name="Willis J.H."/>
            <person name="Phillips P.C."/>
        </authorList>
    </citation>
    <scope>NUCLEOTIDE SEQUENCE [LARGE SCALE GENOMIC DNA]</scope>
    <source>
        <strain evidence="8 9">PX506</strain>
        <tissue evidence="8">Whole organism</tissue>
    </source>
</reference>
<comment type="pathway">
    <text evidence="6">Amino-acid degradation; L-kynurenine degradation; kynurenate from L-kynurenine: step 1/2.</text>
</comment>
<accession>A0A6A5G3B1</accession>